<keyword evidence="4" id="KW-1185">Reference proteome</keyword>
<reference evidence="3" key="1">
    <citation type="submission" date="2022-08" db="EMBL/GenBank/DDBJ databases">
        <authorList>
            <person name="Gutierrez-Valencia J."/>
        </authorList>
    </citation>
    <scope>NUCLEOTIDE SEQUENCE</scope>
</reference>
<gene>
    <name evidence="3" type="ORF">LITE_LOCUS46041</name>
</gene>
<evidence type="ECO:0000313" key="3">
    <source>
        <dbReference type="EMBL" id="CAI0551585.1"/>
    </source>
</evidence>
<dbReference type="PANTHER" id="PTHR31896">
    <property type="entry name" value="FAMILY REGULATORY PROTEIN, PUTATIVE (AFU_ORTHOLOGUE AFUA_3G14730)-RELATED"/>
    <property type="match status" value="1"/>
</dbReference>
<protein>
    <recommendedName>
        <fullName evidence="5">Acetyltransferase</fullName>
    </recommendedName>
</protein>
<dbReference type="Proteomes" id="UP001154282">
    <property type="component" value="Unassembled WGS sequence"/>
</dbReference>
<dbReference type="InterPro" id="IPR051283">
    <property type="entry name" value="Sec_Metabolite_Acyltrans"/>
</dbReference>
<dbReference type="EMBL" id="CAMGYJ010000010">
    <property type="protein sequence ID" value="CAI0551585.1"/>
    <property type="molecule type" value="Genomic_DNA"/>
</dbReference>
<keyword evidence="1" id="KW-0808">Transferase</keyword>
<dbReference type="AlphaFoldDB" id="A0AAV0R2U4"/>
<dbReference type="PANTHER" id="PTHR31896:SF12">
    <property type="entry name" value="HXXXD-TYPE ACYL-TRANSFERASE FAMILY PROTEIN"/>
    <property type="match status" value="1"/>
</dbReference>
<feature type="region of interest" description="Disordered" evidence="2">
    <location>
        <begin position="215"/>
        <end position="239"/>
    </location>
</feature>
<name>A0AAV0R2U4_9ROSI</name>
<evidence type="ECO:0000256" key="2">
    <source>
        <dbReference type="SAM" id="MobiDB-lite"/>
    </source>
</evidence>
<organism evidence="3 4">
    <name type="scientific">Linum tenue</name>
    <dbReference type="NCBI Taxonomy" id="586396"/>
    <lineage>
        <taxon>Eukaryota</taxon>
        <taxon>Viridiplantae</taxon>
        <taxon>Streptophyta</taxon>
        <taxon>Embryophyta</taxon>
        <taxon>Tracheophyta</taxon>
        <taxon>Spermatophyta</taxon>
        <taxon>Magnoliopsida</taxon>
        <taxon>eudicotyledons</taxon>
        <taxon>Gunneridae</taxon>
        <taxon>Pentapetalae</taxon>
        <taxon>rosids</taxon>
        <taxon>fabids</taxon>
        <taxon>Malpighiales</taxon>
        <taxon>Linaceae</taxon>
        <taxon>Linum</taxon>
    </lineage>
</organism>
<dbReference type="InterPro" id="IPR023213">
    <property type="entry name" value="CAT-like_dom_sf"/>
</dbReference>
<dbReference type="GO" id="GO:0016740">
    <property type="term" value="F:transferase activity"/>
    <property type="evidence" value="ECO:0007669"/>
    <property type="project" value="UniProtKB-KW"/>
</dbReference>
<accession>A0AAV0R2U4</accession>
<dbReference type="Gene3D" id="3.30.559.10">
    <property type="entry name" value="Chloramphenicol acetyltransferase-like domain"/>
    <property type="match status" value="1"/>
</dbReference>
<evidence type="ECO:0000256" key="1">
    <source>
        <dbReference type="ARBA" id="ARBA00022679"/>
    </source>
</evidence>
<feature type="non-terminal residue" evidence="3">
    <location>
        <position position="1"/>
    </location>
</feature>
<dbReference type="Pfam" id="PF02458">
    <property type="entry name" value="Transferase"/>
    <property type="match status" value="1"/>
</dbReference>
<sequence length="239" mass="27391">PFPKPFAGFHIAEFLRRINHSLSHTLTHFYPLAGRLVTSDSPHDDGSYVVSIDCANSPGARLIHAVADLTISDVLSPTYVPVVVQSFFDHDRAINHDGHTMSLVTIQVTELIDGVFIGCSFNHVVGDGTSFWNFLTALSETYRGKTPISRPRVNNRWFPEGCNQIIPQPADQIPSRYESPKLLERFFQFTDLDSPNFSSLVFRFSFRRKKRIERESRDRESLGGRERERRGRRIEKWRG</sequence>
<proteinExistence type="predicted"/>
<evidence type="ECO:0008006" key="5">
    <source>
        <dbReference type="Google" id="ProtNLM"/>
    </source>
</evidence>
<evidence type="ECO:0000313" key="4">
    <source>
        <dbReference type="Proteomes" id="UP001154282"/>
    </source>
</evidence>
<comment type="caution">
    <text evidence="3">The sequence shown here is derived from an EMBL/GenBank/DDBJ whole genome shotgun (WGS) entry which is preliminary data.</text>
</comment>